<protein>
    <submittedName>
        <fullName evidence="1">Uncharacterized protein</fullName>
    </submittedName>
</protein>
<evidence type="ECO:0000313" key="1">
    <source>
        <dbReference type="EMBL" id="GFR75389.1"/>
    </source>
</evidence>
<dbReference type="EMBL" id="BMAT01007972">
    <property type="protein sequence ID" value="GFR75389.1"/>
    <property type="molecule type" value="Genomic_DNA"/>
</dbReference>
<sequence length="68" mass="7861">MMKSAGRRSAVSSKQPKRFRGFQGWVERLRNTDPMRLSQLIISQTNPPMTFFGICKTLIRSFTAMHQT</sequence>
<comment type="caution">
    <text evidence="1">The sequence shown here is derived from an EMBL/GenBank/DDBJ whole genome shotgun (WGS) entry which is preliminary data.</text>
</comment>
<accession>A0AAV4FQC8</accession>
<name>A0AAV4FQC8_9GAST</name>
<evidence type="ECO:0000313" key="2">
    <source>
        <dbReference type="Proteomes" id="UP000762676"/>
    </source>
</evidence>
<dbReference type="AlphaFoldDB" id="A0AAV4FQC8"/>
<reference evidence="1 2" key="1">
    <citation type="journal article" date="2021" name="Elife">
        <title>Chloroplast acquisition without the gene transfer in kleptoplastic sea slugs, Plakobranchus ocellatus.</title>
        <authorList>
            <person name="Maeda T."/>
            <person name="Takahashi S."/>
            <person name="Yoshida T."/>
            <person name="Shimamura S."/>
            <person name="Takaki Y."/>
            <person name="Nagai Y."/>
            <person name="Toyoda A."/>
            <person name="Suzuki Y."/>
            <person name="Arimoto A."/>
            <person name="Ishii H."/>
            <person name="Satoh N."/>
            <person name="Nishiyama T."/>
            <person name="Hasebe M."/>
            <person name="Maruyama T."/>
            <person name="Minagawa J."/>
            <person name="Obokata J."/>
            <person name="Shigenobu S."/>
        </authorList>
    </citation>
    <scope>NUCLEOTIDE SEQUENCE [LARGE SCALE GENOMIC DNA]</scope>
</reference>
<proteinExistence type="predicted"/>
<gene>
    <name evidence="1" type="ORF">ElyMa_003918200</name>
</gene>
<organism evidence="1 2">
    <name type="scientific">Elysia marginata</name>
    <dbReference type="NCBI Taxonomy" id="1093978"/>
    <lineage>
        <taxon>Eukaryota</taxon>
        <taxon>Metazoa</taxon>
        <taxon>Spiralia</taxon>
        <taxon>Lophotrochozoa</taxon>
        <taxon>Mollusca</taxon>
        <taxon>Gastropoda</taxon>
        <taxon>Heterobranchia</taxon>
        <taxon>Euthyneura</taxon>
        <taxon>Panpulmonata</taxon>
        <taxon>Sacoglossa</taxon>
        <taxon>Placobranchoidea</taxon>
        <taxon>Plakobranchidae</taxon>
        <taxon>Elysia</taxon>
    </lineage>
</organism>
<keyword evidence="2" id="KW-1185">Reference proteome</keyword>
<dbReference type="Proteomes" id="UP000762676">
    <property type="component" value="Unassembled WGS sequence"/>
</dbReference>